<evidence type="ECO:0000256" key="10">
    <source>
        <dbReference type="SAM" id="MobiDB-lite"/>
    </source>
</evidence>
<gene>
    <name evidence="11" type="ORF">SEMRO_43_G025990.1</name>
</gene>
<dbReference type="GO" id="GO:0005739">
    <property type="term" value="C:mitochondrion"/>
    <property type="evidence" value="ECO:0007669"/>
    <property type="project" value="TreeGrafter"/>
</dbReference>
<feature type="region of interest" description="Disordered" evidence="10">
    <location>
        <begin position="72"/>
        <end position="107"/>
    </location>
</feature>
<feature type="region of interest" description="Disordered" evidence="10">
    <location>
        <begin position="309"/>
        <end position="341"/>
    </location>
</feature>
<feature type="compositionally biased region" description="Basic and acidic residues" evidence="10">
    <location>
        <begin position="72"/>
        <end position="82"/>
    </location>
</feature>
<keyword evidence="6" id="KW-0443">Lipid metabolism</keyword>
<dbReference type="GO" id="GO:0043337">
    <property type="term" value="F:cardiolipin synthase (CMP-forming)"/>
    <property type="evidence" value="ECO:0007669"/>
    <property type="project" value="TreeGrafter"/>
</dbReference>
<keyword evidence="3" id="KW-0808">Transferase</keyword>
<dbReference type="PANTHER" id="PTHR14269:SF60">
    <property type="entry name" value="CARDIOLIPIN SYNTHASE (CMP-FORMING)"/>
    <property type="match status" value="1"/>
</dbReference>
<evidence type="ECO:0000256" key="4">
    <source>
        <dbReference type="ARBA" id="ARBA00022692"/>
    </source>
</evidence>
<keyword evidence="5" id="KW-1133">Transmembrane helix</keyword>
<keyword evidence="9" id="KW-1208">Phospholipid metabolism</keyword>
<keyword evidence="4" id="KW-0812">Transmembrane</keyword>
<feature type="compositionally biased region" description="Polar residues" evidence="10">
    <location>
        <begin position="315"/>
        <end position="333"/>
    </location>
</feature>
<sequence length="341" mass="37913">MNFPRSTPRSLLFVSSERISFRIFCNHDRNFKRIGGVVRHYHQRQRPRLPFWKKEPLSVLVQPWSHQYGHLRRDLSTEKDKQNPSSSSIRSKKGTNEDQLDKTEDSPHHDGMHFWSNWIRELQSPPNIITTTRILCTPVLSYWVITGHHEWAVVGCIVAAASDYVDGYLAKNYGMSTVLGAFLDPMADKVFINVLAGSLWYTGVLPTPLVALWLARDLALIVGCASYVRYHSENSAHAFDPSVTPLKVNPTLLSKANTALQFTTVGMGIVYPLGVIADPVLTGVCYATGMTTLGSGIQYVLYSAFEDSGNEEKNQSSNSGEGSTSATINNDSSSADDKKKQ</sequence>
<evidence type="ECO:0000256" key="8">
    <source>
        <dbReference type="ARBA" id="ARBA00023209"/>
    </source>
</evidence>
<dbReference type="EMBL" id="CAICTM010000043">
    <property type="protein sequence ID" value="CAB9498672.1"/>
    <property type="molecule type" value="Genomic_DNA"/>
</dbReference>
<proteinExistence type="predicted"/>
<evidence type="ECO:0000256" key="1">
    <source>
        <dbReference type="ARBA" id="ARBA00004141"/>
    </source>
</evidence>
<organism evidence="11 12">
    <name type="scientific">Seminavis robusta</name>
    <dbReference type="NCBI Taxonomy" id="568900"/>
    <lineage>
        <taxon>Eukaryota</taxon>
        <taxon>Sar</taxon>
        <taxon>Stramenopiles</taxon>
        <taxon>Ochrophyta</taxon>
        <taxon>Bacillariophyta</taxon>
        <taxon>Bacillariophyceae</taxon>
        <taxon>Bacillariophycidae</taxon>
        <taxon>Naviculales</taxon>
        <taxon>Naviculaceae</taxon>
        <taxon>Seminavis</taxon>
    </lineage>
</organism>
<protein>
    <submittedName>
        <fullName evidence="11">Probable cardiolipin synthase (CMP-forming)</fullName>
    </submittedName>
</protein>
<dbReference type="GO" id="GO:0032049">
    <property type="term" value="P:cardiolipin biosynthetic process"/>
    <property type="evidence" value="ECO:0007669"/>
    <property type="project" value="TreeGrafter"/>
</dbReference>
<keyword evidence="8" id="KW-0594">Phospholipid biosynthesis</keyword>
<evidence type="ECO:0000256" key="5">
    <source>
        <dbReference type="ARBA" id="ARBA00022989"/>
    </source>
</evidence>
<dbReference type="InterPro" id="IPR050324">
    <property type="entry name" value="CDP-alcohol_PTase-I"/>
</dbReference>
<evidence type="ECO:0000256" key="6">
    <source>
        <dbReference type="ARBA" id="ARBA00023098"/>
    </source>
</evidence>
<reference evidence="11" key="1">
    <citation type="submission" date="2020-06" db="EMBL/GenBank/DDBJ databases">
        <authorList>
            <consortium name="Plant Systems Biology data submission"/>
        </authorList>
    </citation>
    <scope>NUCLEOTIDE SEQUENCE</scope>
    <source>
        <strain evidence="11">D6</strain>
    </source>
</reference>
<evidence type="ECO:0000313" key="12">
    <source>
        <dbReference type="Proteomes" id="UP001153069"/>
    </source>
</evidence>
<comment type="caution">
    <text evidence="11">The sequence shown here is derived from an EMBL/GenBank/DDBJ whole genome shotgun (WGS) entry which is preliminary data.</text>
</comment>
<dbReference type="Pfam" id="PF01066">
    <property type="entry name" value="CDP-OH_P_transf"/>
    <property type="match status" value="1"/>
</dbReference>
<dbReference type="OrthoDB" id="10020554at2759"/>
<evidence type="ECO:0000256" key="2">
    <source>
        <dbReference type="ARBA" id="ARBA00022516"/>
    </source>
</evidence>
<dbReference type="AlphaFoldDB" id="A0A9N8H3N8"/>
<keyword evidence="12" id="KW-1185">Reference proteome</keyword>
<dbReference type="InterPro" id="IPR000462">
    <property type="entry name" value="CDP-OH_P_trans"/>
</dbReference>
<keyword evidence="2" id="KW-0444">Lipid biosynthesis</keyword>
<evidence type="ECO:0000313" key="11">
    <source>
        <dbReference type="EMBL" id="CAB9498672.1"/>
    </source>
</evidence>
<comment type="subcellular location">
    <subcellularLocation>
        <location evidence="1">Membrane</location>
        <topology evidence="1">Multi-pass membrane protein</topology>
    </subcellularLocation>
</comment>
<dbReference type="Gene3D" id="1.20.120.1760">
    <property type="match status" value="1"/>
</dbReference>
<feature type="compositionally biased region" description="Basic and acidic residues" evidence="10">
    <location>
        <begin position="94"/>
        <end position="107"/>
    </location>
</feature>
<dbReference type="PANTHER" id="PTHR14269">
    <property type="entry name" value="CDP-DIACYLGLYCEROL--GLYCEROL-3-PHOSPHATE 3-PHOSPHATIDYLTRANSFERASE-RELATED"/>
    <property type="match status" value="1"/>
</dbReference>
<keyword evidence="7" id="KW-0472">Membrane</keyword>
<evidence type="ECO:0000256" key="9">
    <source>
        <dbReference type="ARBA" id="ARBA00023264"/>
    </source>
</evidence>
<evidence type="ECO:0000256" key="7">
    <source>
        <dbReference type="ARBA" id="ARBA00023136"/>
    </source>
</evidence>
<dbReference type="Proteomes" id="UP001153069">
    <property type="component" value="Unassembled WGS sequence"/>
</dbReference>
<dbReference type="GO" id="GO:0016020">
    <property type="term" value="C:membrane"/>
    <property type="evidence" value="ECO:0007669"/>
    <property type="project" value="UniProtKB-SubCell"/>
</dbReference>
<name>A0A9N8H3N8_9STRA</name>
<evidence type="ECO:0000256" key="3">
    <source>
        <dbReference type="ARBA" id="ARBA00022679"/>
    </source>
</evidence>
<accession>A0A9N8H3N8</accession>
<dbReference type="InterPro" id="IPR043130">
    <property type="entry name" value="CDP-OH_PTrfase_TM_dom"/>
</dbReference>